<evidence type="ECO:0000256" key="1">
    <source>
        <dbReference type="ARBA" id="ARBA00022801"/>
    </source>
</evidence>
<comment type="caution">
    <text evidence="3">The sequence shown here is derived from an EMBL/GenBank/DDBJ whole genome shotgun (WGS) entry which is preliminary data.</text>
</comment>
<sequence>MVPVEVIESGAGVPVVFVHGDVFDAAAAWQAQQSLADGHRLRLVNRRGFGQSTAVDGEDFAVDAADIAEVLGDGAHLVGHSYGGVVSLLAASIRPEAVFSLTVIEPPAFGLVRDQPPVAAFIDAVKELIATDPTPDEFLPKFIRIVGGDPGRLPSPLPPALVQAARVQLRGRWPWEAEIPLDLLAATVFPKLVVSGNHSRIFDAVCDVLEQRLPAARAVVPGAGHSVPLVGAAFNQHLTALWTRAESAPANQSKQ</sequence>
<protein>
    <submittedName>
        <fullName evidence="3">Pimeloyl-ACP methyl ester carboxylesterase</fullName>
    </submittedName>
</protein>
<evidence type="ECO:0000313" key="3">
    <source>
        <dbReference type="EMBL" id="MBP2352952.1"/>
    </source>
</evidence>
<dbReference type="InterPro" id="IPR029058">
    <property type="entry name" value="AB_hydrolase_fold"/>
</dbReference>
<dbReference type="EMBL" id="JAGINT010000001">
    <property type="protein sequence ID" value="MBP2352952.1"/>
    <property type="molecule type" value="Genomic_DNA"/>
</dbReference>
<name>A0ABS4UMS1_9ACTN</name>
<dbReference type="PANTHER" id="PTHR43798:SF31">
    <property type="entry name" value="AB HYDROLASE SUPERFAMILY PROTEIN YCLE"/>
    <property type="match status" value="1"/>
</dbReference>
<dbReference type="SUPFAM" id="SSF53474">
    <property type="entry name" value="alpha/beta-Hydrolases"/>
    <property type="match status" value="1"/>
</dbReference>
<dbReference type="InterPro" id="IPR000073">
    <property type="entry name" value="AB_hydrolase_1"/>
</dbReference>
<dbReference type="Pfam" id="PF12697">
    <property type="entry name" value="Abhydrolase_6"/>
    <property type="match status" value="1"/>
</dbReference>
<keyword evidence="1" id="KW-0378">Hydrolase</keyword>
<keyword evidence="4" id="KW-1185">Reference proteome</keyword>
<evidence type="ECO:0000313" key="4">
    <source>
        <dbReference type="Proteomes" id="UP000755585"/>
    </source>
</evidence>
<dbReference type="InterPro" id="IPR050266">
    <property type="entry name" value="AB_hydrolase_sf"/>
</dbReference>
<organism evidence="3 4">
    <name type="scientific">Kribbella aluminosa</name>
    <dbReference type="NCBI Taxonomy" id="416017"/>
    <lineage>
        <taxon>Bacteria</taxon>
        <taxon>Bacillati</taxon>
        <taxon>Actinomycetota</taxon>
        <taxon>Actinomycetes</taxon>
        <taxon>Propionibacteriales</taxon>
        <taxon>Kribbellaceae</taxon>
        <taxon>Kribbella</taxon>
    </lineage>
</organism>
<dbReference type="RefSeq" id="WP_209695621.1">
    <property type="nucleotide sequence ID" value="NZ_BAAAVU010000006.1"/>
</dbReference>
<dbReference type="PANTHER" id="PTHR43798">
    <property type="entry name" value="MONOACYLGLYCEROL LIPASE"/>
    <property type="match status" value="1"/>
</dbReference>
<dbReference type="Proteomes" id="UP000755585">
    <property type="component" value="Unassembled WGS sequence"/>
</dbReference>
<evidence type="ECO:0000259" key="2">
    <source>
        <dbReference type="Pfam" id="PF12697"/>
    </source>
</evidence>
<proteinExistence type="predicted"/>
<accession>A0ABS4UMS1</accession>
<reference evidence="3 4" key="1">
    <citation type="submission" date="2021-03" db="EMBL/GenBank/DDBJ databases">
        <title>Sequencing the genomes of 1000 actinobacteria strains.</title>
        <authorList>
            <person name="Klenk H.-P."/>
        </authorList>
    </citation>
    <scope>NUCLEOTIDE SEQUENCE [LARGE SCALE GENOMIC DNA]</scope>
    <source>
        <strain evidence="3 4">DSM 18824</strain>
    </source>
</reference>
<feature type="domain" description="AB hydrolase-1" evidence="2">
    <location>
        <begin position="15"/>
        <end position="229"/>
    </location>
</feature>
<gene>
    <name evidence="3" type="ORF">JOF29_004035</name>
</gene>
<dbReference type="Gene3D" id="3.40.50.1820">
    <property type="entry name" value="alpha/beta hydrolase"/>
    <property type="match status" value="1"/>
</dbReference>